<dbReference type="PANTHER" id="PTHR31531:SF2">
    <property type="entry name" value="E3 UBIQUITIN-PROTEIN LIGASE E3D"/>
    <property type="match status" value="1"/>
</dbReference>
<dbReference type="EMBL" id="MCFL01000038">
    <property type="protein sequence ID" value="ORZ33166.1"/>
    <property type="molecule type" value="Genomic_DNA"/>
</dbReference>
<organism evidence="1 2">
    <name type="scientific">Catenaria anguillulae PL171</name>
    <dbReference type="NCBI Taxonomy" id="765915"/>
    <lineage>
        <taxon>Eukaryota</taxon>
        <taxon>Fungi</taxon>
        <taxon>Fungi incertae sedis</taxon>
        <taxon>Blastocladiomycota</taxon>
        <taxon>Blastocladiomycetes</taxon>
        <taxon>Blastocladiales</taxon>
        <taxon>Catenariaceae</taxon>
        <taxon>Catenaria</taxon>
    </lineage>
</organism>
<evidence type="ECO:0000313" key="2">
    <source>
        <dbReference type="Proteomes" id="UP000193411"/>
    </source>
</evidence>
<dbReference type="GO" id="GO:0030332">
    <property type="term" value="F:cyclin binding"/>
    <property type="evidence" value="ECO:0007669"/>
    <property type="project" value="TreeGrafter"/>
</dbReference>
<dbReference type="GO" id="GO:0005829">
    <property type="term" value="C:cytosol"/>
    <property type="evidence" value="ECO:0007669"/>
    <property type="project" value="TreeGrafter"/>
</dbReference>
<dbReference type="InterPro" id="IPR019193">
    <property type="entry name" value="UBQ-conj_enz_E2-bd_prot"/>
</dbReference>
<dbReference type="Proteomes" id="UP000193411">
    <property type="component" value="Unassembled WGS sequence"/>
</dbReference>
<sequence>MTHSPPSPQLASGCEFDFECESEAEADQQQPQPAFLIELSPNTHSTLLAVALPPLASSQATLKEMLVTPLEAVILGHTYTFPAAIDPRSIHPTITEHSDLILRASALVATVAAAGNDSQAATARARPSIPLRAAQYWPRSDLLLVDFVQLSSTVQCATCRSTLINRKFDTVRTLPSSSWHDLVECWACHETNVVMPTSGHLGVDNDATVWVGPAHLVVKGKCAQCHTTLAIRPRHVPNAVHLLKSRVLASAASCTGSRRDALSWSLPKVRAAMVLAEVLDQVTLHAAHKIALVDLDRPTRAVLEMWTISWNCQVRTRTVAAKRAAKILYRLPDEATKGREVRSVDDLPDGYGLVVVPDAPLVVDMLDKVNLDLPESQRQVVMKPGDRPWRVSYLTA</sequence>
<evidence type="ECO:0000313" key="1">
    <source>
        <dbReference type="EMBL" id="ORZ33166.1"/>
    </source>
</evidence>
<dbReference type="STRING" id="765915.A0A1Y2HF26"/>
<dbReference type="GO" id="GO:0061630">
    <property type="term" value="F:ubiquitin protein ligase activity"/>
    <property type="evidence" value="ECO:0007669"/>
    <property type="project" value="TreeGrafter"/>
</dbReference>
<dbReference type="AlphaFoldDB" id="A0A1Y2HF26"/>
<dbReference type="GO" id="GO:0000151">
    <property type="term" value="C:ubiquitin ligase complex"/>
    <property type="evidence" value="ECO:0007669"/>
    <property type="project" value="TreeGrafter"/>
</dbReference>
<reference evidence="1 2" key="1">
    <citation type="submission" date="2016-07" db="EMBL/GenBank/DDBJ databases">
        <title>Pervasive Adenine N6-methylation of Active Genes in Fungi.</title>
        <authorList>
            <consortium name="DOE Joint Genome Institute"/>
            <person name="Mondo S.J."/>
            <person name="Dannebaum R.O."/>
            <person name="Kuo R.C."/>
            <person name="Labutti K."/>
            <person name="Haridas S."/>
            <person name="Kuo A."/>
            <person name="Salamov A."/>
            <person name="Ahrendt S.R."/>
            <person name="Lipzen A."/>
            <person name="Sullivan W."/>
            <person name="Andreopoulos W.B."/>
            <person name="Clum A."/>
            <person name="Lindquist E."/>
            <person name="Daum C."/>
            <person name="Ramamoorthy G.K."/>
            <person name="Gryganskyi A."/>
            <person name="Culley D."/>
            <person name="Magnuson J.K."/>
            <person name="James T.Y."/>
            <person name="O'Malley M.A."/>
            <person name="Stajich J.E."/>
            <person name="Spatafora J.W."/>
            <person name="Visel A."/>
            <person name="Grigoriev I.V."/>
        </authorList>
    </citation>
    <scope>NUCLEOTIDE SEQUENCE [LARGE SCALE GENOMIC DNA]</scope>
    <source>
        <strain evidence="1 2">PL171</strain>
    </source>
</reference>
<comment type="caution">
    <text evidence="1">The sequence shown here is derived from an EMBL/GenBank/DDBJ whole genome shotgun (WGS) entry which is preliminary data.</text>
</comment>
<dbReference type="OrthoDB" id="66510at2759"/>
<gene>
    <name evidence="1" type="ORF">BCR44DRAFT_1438874</name>
</gene>
<keyword evidence="2" id="KW-1185">Reference proteome</keyword>
<dbReference type="GO" id="GO:0043161">
    <property type="term" value="P:proteasome-mediated ubiquitin-dependent protein catabolic process"/>
    <property type="evidence" value="ECO:0007669"/>
    <property type="project" value="TreeGrafter"/>
</dbReference>
<protein>
    <submittedName>
        <fullName evidence="1">Uncharacterized protein</fullName>
    </submittedName>
</protein>
<dbReference type="Pfam" id="PF09814">
    <property type="entry name" value="HECT_2"/>
    <property type="match status" value="1"/>
</dbReference>
<dbReference type="InterPro" id="IPR036280">
    <property type="entry name" value="Multihaem_cyt_sf"/>
</dbReference>
<proteinExistence type="predicted"/>
<dbReference type="SUPFAM" id="SSF48695">
    <property type="entry name" value="Multiheme cytochromes"/>
    <property type="match status" value="1"/>
</dbReference>
<dbReference type="GO" id="GO:0006513">
    <property type="term" value="P:protein monoubiquitination"/>
    <property type="evidence" value="ECO:0007669"/>
    <property type="project" value="TreeGrafter"/>
</dbReference>
<dbReference type="PANTHER" id="PTHR31531">
    <property type="entry name" value="E3 UBIQUITIN-PROTEIN LIGASE E3D FAMILY MEMBER"/>
    <property type="match status" value="1"/>
</dbReference>
<dbReference type="GO" id="GO:0031624">
    <property type="term" value="F:ubiquitin conjugating enzyme binding"/>
    <property type="evidence" value="ECO:0007669"/>
    <property type="project" value="TreeGrafter"/>
</dbReference>
<accession>A0A1Y2HF26</accession>
<dbReference type="GO" id="GO:0005634">
    <property type="term" value="C:nucleus"/>
    <property type="evidence" value="ECO:0007669"/>
    <property type="project" value="TreeGrafter"/>
</dbReference>
<dbReference type="GO" id="GO:0000209">
    <property type="term" value="P:protein polyubiquitination"/>
    <property type="evidence" value="ECO:0007669"/>
    <property type="project" value="TreeGrafter"/>
</dbReference>
<name>A0A1Y2HF26_9FUNG</name>
<dbReference type="GO" id="GO:0051865">
    <property type="term" value="P:protein autoubiquitination"/>
    <property type="evidence" value="ECO:0007669"/>
    <property type="project" value="TreeGrafter"/>
</dbReference>